<sequence>MRIAYCGTSQCEYRQRDTAGAPGPARLAVSPTPDVMLKRAADPGSVYLHAAAGDGSEHALPDSKEWHSQTTNRTDSWSSNRGEPHAV</sequence>
<dbReference type="Proteomes" id="UP001221898">
    <property type="component" value="Unassembled WGS sequence"/>
</dbReference>
<feature type="compositionally biased region" description="Basic and acidic residues" evidence="1">
    <location>
        <begin position="55"/>
        <end position="67"/>
    </location>
</feature>
<feature type="compositionally biased region" description="Polar residues" evidence="1">
    <location>
        <begin position="68"/>
        <end position="81"/>
    </location>
</feature>
<reference evidence="2" key="1">
    <citation type="journal article" date="2023" name="Science">
        <title>Genome structures resolve the early diversification of teleost fishes.</title>
        <authorList>
            <person name="Parey E."/>
            <person name="Louis A."/>
            <person name="Montfort J."/>
            <person name="Bouchez O."/>
            <person name="Roques C."/>
            <person name="Iampietro C."/>
            <person name="Lluch J."/>
            <person name="Castinel A."/>
            <person name="Donnadieu C."/>
            <person name="Desvignes T."/>
            <person name="Floi Bucao C."/>
            <person name="Jouanno E."/>
            <person name="Wen M."/>
            <person name="Mejri S."/>
            <person name="Dirks R."/>
            <person name="Jansen H."/>
            <person name="Henkel C."/>
            <person name="Chen W.J."/>
            <person name="Zahm M."/>
            <person name="Cabau C."/>
            <person name="Klopp C."/>
            <person name="Thompson A.W."/>
            <person name="Robinson-Rechavi M."/>
            <person name="Braasch I."/>
            <person name="Lecointre G."/>
            <person name="Bobe J."/>
            <person name="Postlethwait J.H."/>
            <person name="Berthelot C."/>
            <person name="Roest Crollius H."/>
            <person name="Guiguen Y."/>
        </authorList>
    </citation>
    <scope>NUCLEOTIDE SEQUENCE</scope>
    <source>
        <strain evidence="2">NC1722</strain>
    </source>
</reference>
<feature type="region of interest" description="Disordered" evidence="1">
    <location>
        <begin position="49"/>
        <end position="87"/>
    </location>
</feature>
<dbReference type="AlphaFoldDB" id="A0AAD7R9Z4"/>
<organism evidence="2 3">
    <name type="scientific">Aldrovandia affinis</name>
    <dbReference type="NCBI Taxonomy" id="143900"/>
    <lineage>
        <taxon>Eukaryota</taxon>
        <taxon>Metazoa</taxon>
        <taxon>Chordata</taxon>
        <taxon>Craniata</taxon>
        <taxon>Vertebrata</taxon>
        <taxon>Euteleostomi</taxon>
        <taxon>Actinopterygii</taxon>
        <taxon>Neopterygii</taxon>
        <taxon>Teleostei</taxon>
        <taxon>Notacanthiformes</taxon>
        <taxon>Halosauridae</taxon>
        <taxon>Aldrovandia</taxon>
    </lineage>
</organism>
<dbReference type="EMBL" id="JAINUG010000409">
    <property type="protein sequence ID" value="KAJ8372255.1"/>
    <property type="molecule type" value="Genomic_DNA"/>
</dbReference>
<protein>
    <submittedName>
        <fullName evidence="2">Uncharacterized protein</fullName>
    </submittedName>
</protein>
<evidence type="ECO:0000313" key="3">
    <source>
        <dbReference type="Proteomes" id="UP001221898"/>
    </source>
</evidence>
<proteinExistence type="predicted"/>
<comment type="caution">
    <text evidence="2">The sequence shown here is derived from an EMBL/GenBank/DDBJ whole genome shotgun (WGS) entry which is preliminary data.</text>
</comment>
<evidence type="ECO:0000313" key="2">
    <source>
        <dbReference type="EMBL" id="KAJ8372255.1"/>
    </source>
</evidence>
<accession>A0AAD7R9Z4</accession>
<evidence type="ECO:0000256" key="1">
    <source>
        <dbReference type="SAM" id="MobiDB-lite"/>
    </source>
</evidence>
<name>A0AAD7R9Z4_9TELE</name>
<gene>
    <name evidence="2" type="ORF">AAFF_G00291100</name>
</gene>
<keyword evidence="3" id="KW-1185">Reference proteome</keyword>